<proteinExistence type="inferred from homology"/>
<dbReference type="GO" id="GO:0045892">
    <property type="term" value="P:negative regulation of DNA-templated transcription"/>
    <property type="evidence" value="ECO:0007669"/>
    <property type="project" value="TreeGrafter"/>
</dbReference>
<evidence type="ECO:0000313" key="8">
    <source>
        <dbReference type="EMBL" id="AUQ96739.1"/>
    </source>
</evidence>
<keyword evidence="3 7" id="KW-0862">Zinc</keyword>
<evidence type="ECO:0000256" key="7">
    <source>
        <dbReference type="PIRSR" id="PIRSR602481-1"/>
    </source>
</evidence>
<dbReference type="GO" id="GO:0008270">
    <property type="term" value="F:zinc ion binding"/>
    <property type="evidence" value="ECO:0007669"/>
    <property type="project" value="TreeGrafter"/>
</dbReference>
<accession>A0A2I7M4C5</accession>
<evidence type="ECO:0000256" key="4">
    <source>
        <dbReference type="ARBA" id="ARBA00023015"/>
    </source>
</evidence>
<dbReference type="AlphaFoldDB" id="A0A2I7M4C5"/>
<keyword evidence="11" id="KW-1185">Reference proteome</keyword>
<keyword evidence="2" id="KW-0678">Repressor</keyword>
<evidence type="ECO:0000313" key="11">
    <source>
        <dbReference type="Proteomes" id="UP000236536"/>
    </source>
</evidence>
<feature type="binding site" evidence="7">
    <location>
        <position position="111"/>
    </location>
    <ligand>
        <name>Zn(2+)</name>
        <dbReference type="ChEBI" id="CHEBI:29105"/>
    </ligand>
</feature>
<keyword evidence="6" id="KW-0804">Transcription</keyword>
<comment type="cofactor">
    <cofactor evidence="7">
        <name>Zn(2+)</name>
        <dbReference type="ChEBI" id="CHEBI:29105"/>
    </cofactor>
    <text evidence="7">Binds 1 zinc ion per subunit.</text>
</comment>
<gene>
    <name evidence="8" type="ORF">PhaeoP66_04013</name>
    <name evidence="9" type="ORF">PhaeoP88_03938</name>
</gene>
<reference evidence="9 10" key="1">
    <citation type="journal article" date="2017" name="Front. Microbiol.">
        <title>Phaeobacter piscinae sp. nov., a species of the Roseobacter group and potential aquaculture probiont.</title>
        <authorList>
            <person name="Sonnenschein E.C."/>
            <person name="Phippen C.B.W."/>
            <person name="Nielsen K.F."/>
            <person name="Mateiu R.V."/>
            <person name="Melchiorsen J."/>
            <person name="Gram L."/>
            <person name="Overmann J."/>
            <person name="Freese H.M."/>
        </authorList>
    </citation>
    <scope>NUCLEOTIDE SEQUENCE [LARGE SCALE GENOMIC DNA]</scope>
    <source>
        <strain evidence="9 10">P88</strain>
        <plasmid evidence="10">pp88_a</plasmid>
        <plasmid evidence="9">pP88_a</plasmid>
    </source>
</reference>
<name>A0A2I7M4C5_9RHOB</name>
<keyword evidence="5" id="KW-0238">DNA-binding</keyword>
<evidence type="ECO:0000256" key="5">
    <source>
        <dbReference type="ARBA" id="ARBA00023125"/>
    </source>
</evidence>
<dbReference type="GO" id="GO:0003700">
    <property type="term" value="F:DNA-binding transcription factor activity"/>
    <property type="evidence" value="ECO:0007669"/>
    <property type="project" value="InterPro"/>
</dbReference>
<dbReference type="InterPro" id="IPR002481">
    <property type="entry name" value="FUR"/>
</dbReference>
<geneLocation type="plasmid" evidence="9">
    <name>pP88_a</name>
</geneLocation>
<evidence type="ECO:0000313" key="10">
    <source>
        <dbReference type="Proteomes" id="UP000236447"/>
    </source>
</evidence>
<dbReference type="Proteomes" id="UP000236536">
    <property type="component" value="Plasmid pP66_a"/>
</dbReference>
<dbReference type="InterPro" id="IPR036390">
    <property type="entry name" value="WH_DNA-bd_sf"/>
</dbReference>
<dbReference type="Gene3D" id="1.10.10.10">
    <property type="entry name" value="Winged helix-like DNA-binding domain superfamily/Winged helix DNA-binding domain"/>
    <property type="match status" value="1"/>
</dbReference>
<reference evidence="10 11" key="2">
    <citation type="journal article" date="2017" name="Genome Biol. Evol.">
        <title>Trajectories and Drivers of Genome Evolution in Surface-Associated Marine Phaeobacter.</title>
        <authorList>
            <person name="Freese H.M."/>
            <person name="Sikorski J."/>
            <person name="Bunk B."/>
            <person name="Scheuner C."/>
            <person name="Meier-Kolthoff J.P."/>
            <person name="Sproer C."/>
            <person name="Gram L."/>
            <person name="Overmann J."/>
        </authorList>
    </citation>
    <scope>NUCLEOTIDE SEQUENCE [LARGE SCALE GENOMIC DNA]</scope>
    <source>
        <strain evidence="8 11">P66</strain>
        <strain evidence="9 10">P88</strain>
        <plasmid evidence="8 11">pP66_a</plasmid>
        <plasmid evidence="9">pP88_a</plasmid>
        <plasmid evidence="10">pp88_a</plasmid>
    </source>
</reference>
<reference evidence="8 11" key="3">
    <citation type="journal article" date="2017" name="Int. J. Syst. Evol. Microbiol.">
        <title>Adaptation of Surface-Associated Bacteria to the Open Ocean: A Genomically Distinct Subpopulation of Phaeobacter gallaeciensis Colonizes Pacific Mesozooplankton.</title>
        <authorList>
            <person name="Freese H.M."/>
            <person name="Methner A."/>
            <person name="Overmann J."/>
        </authorList>
    </citation>
    <scope>NUCLEOTIDE SEQUENCE [LARGE SCALE GENOMIC DNA]</scope>
    <source>
        <strain evidence="8 11">P66</strain>
        <plasmid evidence="8 11">pP66_a</plasmid>
    </source>
</reference>
<dbReference type="SUPFAM" id="SSF46785">
    <property type="entry name" value="Winged helix' DNA-binding domain"/>
    <property type="match status" value="1"/>
</dbReference>
<keyword evidence="7" id="KW-0479">Metal-binding</keyword>
<geneLocation type="plasmid" evidence="10">
    <name>pp88_a</name>
</geneLocation>
<dbReference type="PANTHER" id="PTHR33202:SF6">
    <property type="entry name" value="ZINC UPTAKE REGULATION PROTEIN"/>
    <property type="match status" value="1"/>
</dbReference>
<feature type="binding site" evidence="7">
    <location>
        <position position="114"/>
    </location>
    <ligand>
        <name>Zn(2+)</name>
        <dbReference type="ChEBI" id="CHEBI:29105"/>
    </ligand>
</feature>
<evidence type="ECO:0000256" key="6">
    <source>
        <dbReference type="ARBA" id="ARBA00023163"/>
    </source>
</evidence>
<evidence type="ECO:0000313" key="9">
    <source>
        <dbReference type="EMBL" id="AUR01250.1"/>
    </source>
</evidence>
<dbReference type="Proteomes" id="UP000236447">
    <property type="component" value="Plasmid pP88_a"/>
</dbReference>
<keyword evidence="9" id="KW-0614">Plasmid</keyword>
<geneLocation type="plasmid" evidence="8 11">
    <name>pP66_a</name>
</geneLocation>
<feature type="binding site" evidence="7">
    <location>
        <position position="154"/>
    </location>
    <ligand>
        <name>Zn(2+)</name>
        <dbReference type="ChEBI" id="CHEBI:29105"/>
    </ligand>
</feature>
<comment type="similarity">
    <text evidence="1">Belongs to the Fur family.</text>
</comment>
<dbReference type="EMBL" id="CP010706">
    <property type="protein sequence ID" value="AUQ96739.1"/>
    <property type="molecule type" value="Genomic_DNA"/>
</dbReference>
<organism evidence="9 10">
    <name type="scientific">Phaeobacter inhibens</name>
    <dbReference type="NCBI Taxonomy" id="221822"/>
    <lineage>
        <taxon>Bacteria</taxon>
        <taxon>Pseudomonadati</taxon>
        <taxon>Pseudomonadota</taxon>
        <taxon>Alphaproteobacteria</taxon>
        <taxon>Rhodobacterales</taxon>
        <taxon>Roseobacteraceae</taxon>
        <taxon>Phaeobacter</taxon>
    </lineage>
</organism>
<dbReference type="EMBL" id="CP010726">
    <property type="protein sequence ID" value="AUR01250.1"/>
    <property type="molecule type" value="Genomic_DNA"/>
</dbReference>
<dbReference type="GO" id="GO:0005829">
    <property type="term" value="C:cytosol"/>
    <property type="evidence" value="ECO:0007669"/>
    <property type="project" value="TreeGrafter"/>
</dbReference>
<dbReference type="GO" id="GO:0000976">
    <property type="term" value="F:transcription cis-regulatory region binding"/>
    <property type="evidence" value="ECO:0007669"/>
    <property type="project" value="TreeGrafter"/>
</dbReference>
<dbReference type="Gene3D" id="3.30.1490.190">
    <property type="match status" value="1"/>
</dbReference>
<dbReference type="PANTHER" id="PTHR33202">
    <property type="entry name" value="ZINC UPTAKE REGULATION PROTEIN"/>
    <property type="match status" value="1"/>
</dbReference>
<sequence>MDPIGFHAHDHSHCISDGIAVADAHCRANGLQFTPVRRRVLEILLQAHRAMGAYDLLDILRGEGLGSQPPIAYRALDFLVKNGFAHKIERLNAFVACSHPGDDHAPVFMICRTCNAVAEAPSQTSNGRLGAAAREAGFLIERTVMEAEGLCPKCQVDDTQ</sequence>
<dbReference type="GO" id="GO:1900376">
    <property type="term" value="P:regulation of secondary metabolite biosynthetic process"/>
    <property type="evidence" value="ECO:0007669"/>
    <property type="project" value="TreeGrafter"/>
</dbReference>
<dbReference type="InterPro" id="IPR036388">
    <property type="entry name" value="WH-like_DNA-bd_sf"/>
</dbReference>
<evidence type="ECO:0000256" key="2">
    <source>
        <dbReference type="ARBA" id="ARBA00022491"/>
    </source>
</evidence>
<feature type="binding site" evidence="7">
    <location>
        <position position="151"/>
    </location>
    <ligand>
        <name>Zn(2+)</name>
        <dbReference type="ChEBI" id="CHEBI:29105"/>
    </ligand>
</feature>
<dbReference type="InterPro" id="IPR043135">
    <property type="entry name" value="Fur_C"/>
</dbReference>
<evidence type="ECO:0000256" key="3">
    <source>
        <dbReference type="ARBA" id="ARBA00022833"/>
    </source>
</evidence>
<evidence type="ECO:0000256" key="1">
    <source>
        <dbReference type="ARBA" id="ARBA00007957"/>
    </source>
</evidence>
<protein>
    <submittedName>
        <fullName evidence="9">Zinc uptake regulation protein zur-like protein</fullName>
    </submittedName>
</protein>
<dbReference type="RefSeq" id="WP_102859829.1">
    <property type="nucleotide sequence ID" value="NZ_CP010600.1"/>
</dbReference>
<keyword evidence="4" id="KW-0805">Transcription regulation</keyword>